<dbReference type="Proteomes" id="UP001422759">
    <property type="component" value="Unassembled WGS sequence"/>
</dbReference>
<feature type="DNA-binding region" description="OmpR/PhoB-type" evidence="6">
    <location>
        <begin position="1"/>
        <end position="92"/>
    </location>
</feature>
<feature type="region of interest" description="Disordered" evidence="7">
    <location>
        <begin position="266"/>
        <end position="307"/>
    </location>
</feature>
<sequence length="752" mass="79644">MHYGILGSLEIHSDGRLVDVVRPRRRAVLAFLLLHANRRVGTDQLVDALWAEAAPRTARAQVHSAVSALRGGLPAVIAERLSSEPAGYRLSVEEEELDATAFSSRLAAARELVDRDERDGAVLLLREALGMWRGVALDGVDAPFAEPARVRLEEERFVAYELLADLEMLAGRHLELVPDLTALLNRYPARESITERLAMALYRSGRQADALSVLRGSREVLAEEYGLDPGPGLADLELAVLRGEPGLWVPPHRPAAVLTAPVGHRAPTAARPADAAPATTPAADAPPADAGRQSPRPAQVPGPTAGFVGRGRELAALDRLLDPGPDAARIAVLSGPAGSGKTSLALRWAHGNADAFPDGELFVDLHGYDAADPELPGRVLERFLLALGVPGARIPADLAQREDLYRSCTAGLRVLVVLDNAQDYQQIRPLLPGSALCRTLVTSRSRLSRLVAGTGAAAVPLTVLTPEESVEVIGRIAGAERVAAAPDAARELARLCGGLPLALRIAAARLAAEPSTPLARLAAELAPEEDRLAGLELPGDDRTLSGSLDHTLRRLTAEQARLLHLLSLHPGPGLCLAAAGALAGALTGAPEASSALRLRRSLRALEEIHLLDQVAEDRFAMHELVRLHVRRSGGLPPSERAPALDRMSDWYVRRAGAATRLLGPGAVEPEAVEPGTAEPGAEAAPFENPAQAAVWFERETANLTTLIQLAATRGDHQVVGRLSSAVSAYLMRSHHPDVFTTAEVLAGGLAAV</sequence>
<feature type="domain" description="OmpR/PhoB-type" evidence="8">
    <location>
        <begin position="1"/>
        <end position="92"/>
    </location>
</feature>
<dbReference type="InterPro" id="IPR027417">
    <property type="entry name" value="P-loop_NTPase"/>
</dbReference>
<keyword evidence="3" id="KW-0805">Transcription regulation</keyword>
<gene>
    <name evidence="9" type="ORF">GCM10009760_21670</name>
</gene>
<keyword evidence="2" id="KW-0902">Two-component regulatory system</keyword>
<dbReference type="InterPro" id="IPR001867">
    <property type="entry name" value="OmpR/PhoB-type_DNA-bd"/>
</dbReference>
<accession>A0ABN2ZAZ1</accession>
<dbReference type="PANTHER" id="PTHR35807:SF1">
    <property type="entry name" value="TRANSCRIPTIONAL REGULATOR REDD"/>
    <property type="match status" value="1"/>
</dbReference>
<dbReference type="PROSITE" id="PS51755">
    <property type="entry name" value="OMPR_PHOB"/>
    <property type="match status" value="1"/>
</dbReference>
<dbReference type="SUPFAM" id="SSF48452">
    <property type="entry name" value="TPR-like"/>
    <property type="match status" value="1"/>
</dbReference>
<comment type="similarity">
    <text evidence="1">Belongs to the AfsR/DnrI/RedD regulatory family.</text>
</comment>
<evidence type="ECO:0000256" key="7">
    <source>
        <dbReference type="SAM" id="MobiDB-lite"/>
    </source>
</evidence>
<dbReference type="InterPro" id="IPR016032">
    <property type="entry name" value="Sig_transdc_resp-reg_C-effctor"/>
</dbReference>
<dbReference type="PRINTS" id="PR00364">
    <property type="entry name" value="DISEASERSIST"/>
</dbReference>
<evidence type="ECO:0000256" key="3">
    <source>
        <dbReference type="ARBA" id="ARBA00023015"/>
    </source>
</evidence>
<reference evidence="9 10" key="1">
    <citation type="journal article" date="2019" name="Int. J. Syst. Evol. Microbiol.">
        <title>The Global Catalogue of Microorganisms (GCM) 10K type strain sequencing project: providing services to taxonomists for standard genome sequencing and annotation.</title>
        <authorList>
            <consortium name="The Broad Institute Genomics Platform"/>
            <consortium name="The Broad Institute Genome Sequencing Center for Infectious Disease"/>
            <person name="Wu L."/>
            <person name="Ma J."/>
        </authorList>
    </citation>
    <scope>NUCLEOTIDE SEQUENCE [LARGE SCALE GENOMIC DNA]</scope>
    <source>
        <strain evidence="9 10">JCM 14560</strain>
    </source>
</reference>
<dbReference type="RefSeq" id="WP_344463364.1">
    <property type="nucleotide sequence ID" value="NZ_BAAANT010000009.1"/>
</dbReference>
<dbReference type="Gene3D" id="3.40.50.300">
    <property type="entry name" value="P-loop containing nucleotide triphosphate hydrolases"/>
    <property type="match status" value="1"/>
</dbReference>
<name>A0ABN2ZAZ1_9ACTN</name>
<organism evidence="9 10">
    <name type="scientific">Kitasatospora kazusensis</name>
    <dbReference type="NCBI Taxonomy" id="407974"/>
    <lineage>
        <taxon>Bacteria</taxon>
        <taxon>Bacillati</taxon>
        <taxon>Actinomycetota</taxon>
        <taxon>Actinomycetes</taxon>
        <taxon>Kitasatosporales</taxon>
        <taxon>Streptomycetaceae</taxon>
        <taxon>Kitasatospora</taxon>
    </lineage>
</organism>
<dbReference type="SMART" id="SM00862">
    <property type="entry name" value="Trans_reg_C"/>
    <property type="match status" value="1"/>
</dbReference>
<dbReference type="Pfam" id="PF03704">
    <property type="entry name" value="BTAD"/>
    <property type="match status" value="1"/>
</dbReference>
<evidence type="ECO:0000256" key="1">
    <source>
        <dbReference type="ARBA" id="ARBA00005820"/>
    </source>
</evidence>
<comment type="caution">
    <text evidence="9">The sequence shown here is derived from an EMBL/GenBank/DDBJ whole genome shotgun (WGS) entry which is preliminary data.</text>
</comment>
<dbReference type="Gene3D" id="1.10.10.10">
    <property type="entry name" value="Winged helix-like DNA-binding domain superfamily/Winged helix DNA-binding domain"/>
    <property type="match status" value="1"/>
</dbReference>
<dbReference type="EMBL" id="BAAANT010000009">
    <property type="protein sequence ID" value="GAA2139423.1"/>
    <property type="molecule type" value="Genomic_DNA"/>
</dbReference>
<keyword evidence="10" id="KW-1185">Reference proteome</keyword>
<protein>
    <submittedName>
        <fullName evidence="9">BTAD domain-containing putative transcriptional regulator</fullName>
    </submittedName>
</protein>
<dbReference type="InterPro" id="IPR036388">
    <property type="entry name" value="WH-like_DNA-bd_sf"/>
</dbReference>
<dbReference type="CDD" id="cd15831">
    <property type="entry name" value="BTAD"/>
    <property type="match status" value="1"/>
</dbReference>
<dbReference type="SUPFAM" id="SSF46894">
    <property type="entry name" value="C-terminal effector domain of the bipartite response regulators"/>
    <property type="match status" value="1"/>
</dbReference>
<dbReference type="InterPro" id="IPR005158">
    <property type="entry name" value="BTAD"/>
</dbReference>
<evidence type="ECO:0000256" key="2">
    <source>
        <dbReference type="ARBA" id="ARBA00023012"/>
    </source>
</evidence>
<evidence type="ECO:0000256" key="4">
    <source>
        <dbReference type="ARBA" id="ARBA00023125"/>
    </source>
</evidence>
<evidence type="ECO:0000313" key="10">
    <source>
        <dbReference type="Proteomes" id="UP001422759"/>
    </source>
</evidence>
<evidence type="ECO:0000256" key="5">
    <source>
        <dbReference type="ARBA" id="ARBA00023163"/>
    </source>
</evidence>
<evidence type="ECO:0000256" key="6">
    <source>
        <dbReference type="PROSITE-ProRule" id="PRU01091"/>
    </source>
</evidence>
<dbReference type="SUPFAM" id="SSF52540">
    <property type="entry name" value="P-loop containing nucleoside triphosphate hydrolases"/>
    <property type="match status" value="1"/>
</dbReference>
<evidence type="ECO:0000259" key="8">
    <source>
        <dbReference type="PROSITE" id="PS51755"/>
    </source>
</evidence>
<keyword evidence="5" id="KW-0804">Transcription</keyword>
<dbReference type="InterPro" id="IPR011990">
    <property type="entry name" value="TPR-like_helical_dom_sf"/>
</dbReference>
<dbReference type="InterPro" id="IPR051677">
    <property type="entry name" value="AfsR-DnrI-RedD_regulator"/>
</dbReference>
<dbReference type="SMART" id="SM01043">
    <property type="entry name" value="BTAD"/>
    <property type="match status" value="1"/>
</dbReference>
<proteinExistence type="inferred from homology"/>
<evidence type="ECO:0000313" key="9">
    <source>
        <dbReference type="EMBL" id="GAA2139423.1"/>
    </source>
</evidence>
<dbReference type="PANTHER" id="PTHR35807">
    <property type="entry name" value="TRANSCRIPTIONAL REGULATOR REDD-RELATED"/>
    <property type="match status" value="1"/>
</dbReference>
<dbReference type="Gene3D" id="1.25.40.10">
    <property type="entry name" value="Tetratricopeptide repeat domain"/>
    <property type="match status" value="1"/>
</dbReference>
<feature type="compositionally biased region" description="Low complexity" evidence="7">
    <location>
        <begin position="266"/>
        <end position="290"/>
    </location>
</feature>
<keyword evidence="4 6" id="KW-0238">DNA-binding</keyword>